<accession>A0ABU7KDY1</accession>
<name>A0ABU7KDY1_9ACTN</name>
<evidence type="ECO:0000313" key="1">
    <source>
        <dbReference type="EMBL" id="MEE2040237.1"/>
    </source>
</evidence>
<dbReference type="RefSeq" id="WP_330094007.1">
    <property type="nucleotide sequence ID" value="NZ_JAUZMY010000027.1"/>
</dbReference>
<dbReference type="Gene3D" id="3.30.70.1210">
    <property type="entry name" value="Crispr-associated protein, domain 2"/>
    <property type="match status" value="1"/>
</dbReference>
<dbReference type="Pfam" id="PF08798">
    <property type="entry name" value="CRISPR_assoc"/>
    <property type="match status" value="1"/>
</dbReference>
<dbReference type="InterPro" id="IPR010179">
    <property type="entry name" value="CRISPR-assoc_prot_Cse3"/>
</dbReference>
<reference evidence="1 2" key="1">
    <citation type="submission" date="2023-08" db="EMBL/GenBank/DDBJ databases">
        <authorList>
            <person name="Girao M."/>
            <person name="Carvalho M.F."/>
        </authorList>
    </citation>
    <scope>NUCLEOTIDE SEQUENCE [LARGE SCALE GENOMIC DNA]</scope>
    <source>
        <strain evidence="1 2">CT-R113</strain>
    </source>
</reference>
<dbReference type="Proteomes" id="UP001356095">
    <property type="component" value="Unassembled WGS sequence"/>
</dbReference>
<dbReference type="SMART" id="SM01101">
    <property type="entry name" value="CRISPR_assoc"/>
    <property type="match status" value="1"/>
</dbReference>
<dbReference type="EMBL" id="JAUZMY010000027">
    <property type="protein sequence ID" value="MEE2040237.1"/>
    <property type="molecule type" value="Genomic_DNA"/>
</dbReference>
<keyword evidence="2" id="KW-1185">Reference proteome</keyword>
<proteinExistence type="predicted"/>
<protein>
    <submittedName>
        <fullName evidence="1">Type I-E CRISPR-associated protein Cas6/Cse3/CasE</fullName>
    </submittedName>
</protein>
<dbReference type="Gene3D" id="3.30.70.1200">
    <property type="entry name" value="Crispr-associated protein, domain 1"/>
    <property type="match status" value="1"/>
</dbReference>
<gene>
    <name evidence="1" type="ORF">Q8791_23760</name>
</gene>
<organism evidence="1 2">
    <name type="scientific">Nocardiopsis codii</name>
    <dbReference type="NCBI Taxonomy" id="3065942"/>
    <lineage>
        <taxon>Bacteria</taxon>
        <taxon>Bacillati</taxon>
        <taxon>Actinomycetota</taxon>
        <taxon>Actinomycetes</taxon>
        <taxon>Streptosporangiales</taxon>
        <taxon>Nocardiopsidaceae</taxon>
        <taxon>Nocardiopsis</taxon>
    </lineage>
</organism>
<comment type="caution">
    <text evidence="1">The sequence shown here is derived from an EMBL/GenBank/DDBJ whole genome shotgun (WGS) entry which is preliminary data.</text>
</comment>
<dbReference type="SUPFAM" id="SSF117987">
    <property type="entry name" value="CRISPR-associated protein"/>
    <property type="match status" value="1"/>
</dbReference>
<evidence type="ECO:0000313" key="2">
    <source>
        <dbReference type="Proteomes" id="UP001356095"/>
    </source>
</evidence>
<sequence length="188" mass="20186">MYLARISLNAKRSTPMDQWAAMGRAVRLAVDPDPDSDARVLWARVSPTTLVVSSDTAPAWGKIPGAYAATMQPPPRHTEGETIRWELIAAPTGQRGAEPTEEDRRPRGKRVALAEPEFEGWLQDKTAGALRVTSARWKRLGGRPARYHFTGEAVVEDSEALQELCLGGIGAGLSTGAGLLLTSTAPTA</sequence>